<feature type="compositionally biased region" description="Polar residues" evidence="1">
    <location>
        <begin position="402"/>
        <end position="411"/>
    </location>
</feature>
<keyword evidence="3" id="KW-1185">Reference proteome</keyword>
<feature type="region of interest" description="Disordered" evidence="1">
    <location>
        <begin position="393"/>
        <end position="418"/>
    </location>
</feature>
<proteinExistence type="predicted"/>
<evidence type="ECO:0000313" key="2">
    <source>
        <dbReference type="EMBL" id="CDJ56134.1"/>
    </source>
</evidence>
<evidence type="ECO:0000313" key="3">
    <source>
        <dbReference type="Proteomes" id="UP000030763"/>
    </source>
</evidence>
<protein>
    <submittedName>
        <fullName evidence="2">Uncharacterized protein</fullName>
    </submittedName>
</protein>
<dbReference type="GeneID" id="25335492"/>
<name>U6M131_EIMMA</name>
<reference evidence="2" key="1">
    <citation type="submission" date="2013-10" db="EMBL/GenBank/DDBJ databases">
        <title>Genomic analysis of the causative agents of coccidiosis in chickens.</title>
        <authorList>
            <person name="Reid A.J."/>
            <person name="Blake D."/>
            <person name="Billington K."/>
            <person name="Browne H."/>
            <person name="Dunn M."/>
            <person name="Hung S."/>
            <person name="Kawahara F."/>
            <person name="Miranda-Saavedra D."/>
            <person name="Mourier T."/>
            <person name="Nagra H."/>
            <person name="Otto T.D."/>
            <person name="Rawlings N."/>
            <person name="Sanchez A."/>
            <person name="Sanders M."/>
            <person name="Subramaniam C."/>
            <person name="Tay Y."/>
            <person name="Dear P."/>
            <person name="Doerig C."/>
            <person name="Gruber A."/>
            <person name="Parkinson J."/>
            <person name="Shirley M."/>
            <person name="Wan K.L."/>
            <person name="Berriman M."/>
            <person name="Tomley F."/>
            <person name="Pain A."/>
        </authorList>
    </citation>
    <scope>NUCLEOTIDE SEQUENCE [LARGE SCALE GENOMIC DNA]</scope>
    <source>
        <strain evidence="2">Weybridge</strain>
    </source>
</reference>
<dbReference type="AlphaFoldDB" id="U6M131"/>
<dbReference type="EMBL" id="HG718813">
    <property type="protein sequence ID" value="CDJ56134.1"/>
    <property type="molecule type" value="Genomic_DNA"/>
</dbReference>
<dbReference type="OMA" id="SEWSAVD"/>
<dbReference type="RefSeq" id="XP_013332784.1">
    <property type="nucleotide sequence ID" value="XM_013477330.1"/>
</dbReference>
<dbReference type="Proteomes" id="UP000030763">
    <property type="component" value="Unassembled WGS sequence"/>
</dbReference>
<dbReference type="OrthoDB" id="347749at2759"/>
<dbReference type="VEuPathDB" id="ToxoDB:EMWEY_00015060"/>
<accession>U6M131</accession>
<sequence>MGFDDLTAKPEIGQCLRRPTTCRFAMLGQKQLFPSTEWAGLPLRNNEEDTHSWQVVDGFASPMTKDRIGSSGLGERLGRNLRQNRKQALTIVAVGALAVTFAVLRCAVQGGPNRTTGDELRSLSGVKGVGPKAACWEATGNEFEERGSGDQTLLEQDLVRRTSIFLNSLVTILRNNEPVLARIPVHTRSKILSLLLTLVVQELAALASVLGESSRAALVYTVREVGVITRRLGTTITRKTGGFCSRRLQLYLSSVLRRLELSGPQGTHMPPLERLQKLQDLLQLQEEMLLNLSFVFDHLTRGFSSGNDADNETLMAAKKKLGDLLHTRKQHIFTNPTLSRWLLEDENQSKRFAVATPTYLTFLQKRTPPTVEEMLKELKTLSSTRRDNIITQHAAPADEAETNTTEPSDSTFAEGELSETGGPSVLLGLQMVHGRTFQDPLISGQAPFSRPTPAVWGGWGRGSERQGAGLPPLGNNGALHLSIVHHDQVASSSAAFPLSSASGGFSLHAVSNSCSIIFLGFPIVLCSYYYATPKVFSSCVLLRLQLSALDSRMVDRSHNPQDRLVGPFFGSALEGEVPVSRAPNHQNGAEEGTSNPFTLPDVFDFLRRQLGMKTQYIGH</sequence>
<organism evidence="2 3">
    <name type="scientific">Eimeria maxima</name>
    <name type="common">Coccidian parasite</name>
    <dbReference type="NCBI Taxonomy" id="5804"/>
    <lineage>
        <taxon>Eukaryota</taxon>
        <taxon>Sar</taxon>
        <taxon>Alveolata</taxon>
        <taxon>Apicomplexa</taxon>
        <taxon>Conoidasida</taxon>
        <taxon>Coccidia</taxon>
        <taxon>Eucoccidiorida</taxon>
        <taxon>Eimeriorina</taxon>
        <taxon>Eimeriidae</taxon>
        <taxon>Eimeria</taxon>
    </lineage>
</organism>
<reference evidence="2" key="2">
    <citation type="submission" date="2013-10" db="EMBL/GenBank/DDBJ databases">
        <authorList>
            <person name="Aslett M."/>
        </authorList>
    </citation>
    <scope>NUCLEOTIDE SEQUENCE [LARGE SCALE GENOMIC DNA]</scope>
    <source>
        <strain evidence="2">Weybridge</strain>
    </source>
</reference>
<evidence type="ECO:0000256" key="1">
    <source>
        <dbReference type="SAM" id="MobiDB-lite"/>
    </source>
</evidence>
<gene>
    <name evidence="2" type="ORF">EMWEY_00015060</name>
</gene>